<dbReference type="EMBL" id="CP126980">
    <property type="protein sequence ID" value="WIM96438.1"/>
    <property type="molecule type" value="Genomic_DNA"/>
</dbReference>
<evidence type="ECO:0000256" key="1">
    <source>
        <dbReference type="ARBA" id="ARBA00023125"/>
    </source>
</evidence>
<feature type="domain" description="Core-binding (CB)" evidence="3">
    <location>
        <begin position="17"/>
        <end position="96"/>
    </location>
</feature>
<protein>
    <recommendedName>
        <fullName evidence="3">Core-binding (CB) domain-containing protein</fullName>
    </recommendedName>
</protein>
<proteinExistence type="predicted"/>
<accession>A0ABY8WHA5</accession>
<dbReference type="InterPro" id="IPR004107">
    <property type="entry name" value="Integrase_SAM-like_N"/>
</dbReference>
<dbReference type="Pfam" id="PF14659">
    <property type="entry name" value="Phage_int_SAM_3"/>
    <property type="match status" value="1"/>
</dbReference>
<evidence type="ECO:0000256" key="2">
    <source>
        <dbReference type="PROSITE-ProRule" id="PRU01248"/>
    </source>
</evidence>
<dbReference type="Gene3D" id="1.10.150.130">
    <property type="match status" value="1"/>
</dbReference>
<dbReference type="SUPFAM" id="SSF56349">
    <property type="entry name" value="DNA breaking-rejoining enzymes"/>
    <property type="match status" value="1"/>
</dbReference>
<dbReference type="PROSITE" id="PS51900">
    <property type="entry name" value="CB"/>
    <property type="match status" value="1"/>
</dbReference>
<sequence length="96" mass="11184">MGGLPGRQRRRRAGDGWTVERWLRHWLDTRTRIRPTTRLHYTRDVELVLIPYLGHYRLSDFDGPLLRAVFAEIAQTTNAKGLPSSRRLRSSTCAPR</sequence>
<name>A0ABY8WHA5_9ACTN</name>
<organism evidence="4 5">
    <name type="scientific">Actinoplanes oblitus</name>
    <dbReference type="NCBI Taxonomy" id="3040509"/>
    <lineage>
        <taxon>Bacteria</taxon>
        <taxon>Bacillati</taxon>
        <taxon>Actinomycetota</taxon>
        <taxon>Actinomycetes</taxon>
        <taxon>Micromonosporales</taxon>
        <taxon>Micromonosporaceae</taxon>
        <taxon>Actinoplanes</taxon>
    </lineage>
</organism>
<dbReference type="InterPro" id="IPR011010">
    <property type="entry name" value="DNA_brk_join_enz"/>
</dbReference>
<keyword evidence="1 2" id="KW-0238">DNA-binding</keyword>
<evidence type="ECO:0000259" key="3">
    <source>
        <dbReference type="PROSITE" id="PS51900"/>
    </source>
</evidence>
<dbReference type="InterPro" id="IPR010998">
    <property type="entry name" value="Integrase_recombinase_N"/>
</dbReference>
<dbReference type="Proteomes" id="UP001240150">
    <property type="component" value="Chromosome"/>
</dbReference>
<keyword evidence="5" id="KW-1185">Reference proteome</keyword>
<gene>
    <name evidence="4" type="ORF">ACTOB_008634</name>
</gene>
<evidence type="ECO:0000313" key="4">
    <source>
        <dbReference type="EMBL" id="WIM96438.1"/>
    </source>
</evidence>
<dbReference type="InterPro" id="IPR044068">
    <property type="entry name" value="CB"/>
</dbReference>
<evidence type="ECO:0000313" key="5">
    <source>
        <dbReference type="Proteomes" id="UP001240150"/>
    </source>
</evidence>
<dbReference type="RefSeq" id="WP_284917720.1">
    <property type="nucleotide sequence ID" value="NZ_CP126980.1"/>
</dbReference>
<reference evidence="4 5" key="1">
    <citation type="submission" date="2023-06" db="EMBL/GenBank/DDBJ databases">
        <authorList>
            <person name="Yushchuk O."/>
            <person name="Binda E."/>
            <person name="Ruckert-Reed C."/>
            <person name="Fedorenko V."/>
            <person name="Kalinowski J."/>
            <person name="Marinelli F."/>
        </authorList>
    </citation>
    <scope>NUCLEOTIDE SEQUENCE [LARGE SCALE GENOMIC DNA]</scope>
    <source>
        <strain evidence="4 5">NRRL 3884</strain>
    </source>
</reference>